<gene>
    <name evidence="4" type="ORF">HF324_17110</name>
    <name evidence="3" type="ORF">HF329_17480</name>
</gene>
<dbReference type="InterPro" id="IPR007627">
    <property type="entry name" value="RNA_pol_sigma70_r2"/>
</dbReference>
<reference evidence="5" key="1">
    <citation type="submission" date="2020-04" db="EMBL/GenBank/DDBJ databases">
        <authorList>
            <person name="Kittiwongwattana C."/>
        </authorList>
    </citation>
    <scope>NUCLEOTIDE SEQUENCE [LARGE SCALE GENOMIC DNA]</scope>
    <source>
        <strain evidence="4">1303</strain>
        <strain evidence="5">1310</strain>
    </source>
</reference>
<dbReference type="InterPro" id="IPR013324">
    <property type="entry name" value="RNA_pol_sigma_r3/r4-like"/>
</dbReference>
<dbReference type="InterPro" id="IPR013325">
    <property type="entry name" value="RNA_pol_sigma_r2"/>
</dbReference>
<proteinExistence type="predicted"/>
<evidence type="ECO:0000313" key="6">
    <source>
        <dbReference type="Proteomes" id="UP000503144"/>
    </source>
</evidence>
<organism evidence="3 5">
    <name type="scientific">Chitinophaga oryzae</name>
    <dbReference type="NCBI Taxonomy" id="2725414"/>
    <lineage>
        <taxon>Bacteria</taxon>
        <taxon>Pseudomonadati</taxon>
        <taxon>Bacteroidota</taxon>
        <taxon>Chitinophagia</taxon>
        <taxon>Chitinophagales</taxon>
        <taxon>Chitinophagaceae</taxon>
        <taxon>Chitinophaga</taxon>
    </lineage>
</organism>
<accession>A0AAE6ZJS4</accession>
<dbReference type="Gene3D" id="1.10.1740.10">
    <property type="match status" value="1"/>
</dbReference>
<dbReference type="KEGG" id="coy:HF329_17480"/>
<dbReference type="RefSeq" id="WP_168805755.1">
    <property type="nucleotide sequence ID" value="NZ_CP051204.2"/>
</dbReference>
<dbReference type="SUPFAM" id="SSF88946">
    <property type="entry name" value="Sigma2 domain of RNA polymerase sigma factors"/>
    <property type="match status" value="1"/>
</dbReference>
<evidence type="ECO:0000259" key="1">
    <source>
        <dbReference type="Pfam" id="PF04542"/>
    </source>
</evidence>
<evidence type="ECO:0000259" key="2">
    <source>
        <dbReference type="Pfam" id="PF20239"/>
    </source>
</evidence>
<dbReference type="SUPFAM" id="SSF88659">
    <property type="entry name" value="Sigma3 and sigma4 domains of RNA polymerase sigma factors"/>
    <property type="match status" value="1"/>
</dbReference>
<dbReference type="InterPro" id="IPR046531">
    <property type="entry name" value="DUF6596"/>
</dbReference>
<feature type="domain" description="RNA polymerase sigma-70 region 2" evidence="1">
    <location>
        <begin position="32"/>
        <end position="77"/>
    </location>
</feature>
<dbReference type="Pfam" id="PF04542">
    <property type="entry name" value="Sigma70_r2"/>
    <property type="match status" value="1"/>
</dbReference>
<evidence type="ECO:0000313" key="5">
    <source>
        <dbReference type="Proteomes" id="UP000502421"/>
    </source>
</evidence>
<dbReference type="PANTHER" id="PTHR47756:SF2">
    <property type="entry name" value="BLL6612 PROTEIN"/>
    <property type="match status" value="1"/>
</dbReference>
<dbReference type="Proteomes" id="UP000503144">
    <property type="component" value="Chromosome"/>
</dbReference>
<evidence type="ECO:0000313" key="3">
    <source>
        <dbReference type="EMBL" id="QJB33009.1"/>
    </source>
</evidence>
<dbReference type="GO" id="GO:0003700">
    <property type="term" value="F:DNA-binding transcription factor activity"/>
    <property type="evidence" value="ECO:0007669"/>
    <property type="project" value="InterPro"/>
</dbReference>
<reference evidence="3" key="2">
    <citation type="submission" date="2020-09" db="EMBL/GenBank/DDBJ databases">
        <authorList>
            <person name="Kittiwongwattana C."/>
        </authorList>
    </citation>
    <scope>NUCLEOTIDE SEQUENCE</scope>
    <source>
        <strain evidence="3">1310</strain>
    </source>
</reference>
<dbReference type="EMBL" id="CP051204">
    <property type="protein sequence ID" value="QJB39483.1"/>
    <property type="molecule type" value="Genomic_DNA"/>
</dbReference>
<evidence type="ECO:0000313" key="4">
    <source>
        <dbReference type="EMBL" id="QJB39483.1"/>
    </source>
</evidence>
<feature type="domain" description="DUF6596" evidence="2">
    <location>
        <begin position="183"/>
        <end position="284"/>
    </location>
</feature>
<dbReference type="EMBL" id="CP051205">
    <property type="protein sequence ID" value="QJB33009.1"/>
    <property type="molecule type" value="Genomic_DNA"/>
</dbReference>
<sequence>MRQQELIPHLFRTEFSKITAVLCKHFGIDHIELAEDIAGETFLLAMETWPYKGAPENPSAWLYVVAKNKAKNYFARAHMFREKIMPELKQTNDTPAPEIDLSDKNISDSQLQMLFAVCHPCIPAEAQIGLALRILCGFGIDEIANAFLSNKENINKRLFRAREKLRAEKVAIEMPEAAAIPQRLNAVLTTLYLLYNEGYYSESQDAVIREELCVEAMRLTKLLLDNPLTNTPAVNALMALMCFHASRLPARKDKNGALVLYQDQDESLWNRSLIAEGACYLHAASQGTALSPYHLEATIAWWHTNKEDTPEKWDNILQLYNRLLQLQYSPVAALNRTFALSKVKGNAAALPEAEKLGLSGNPYYHALLGELYQGIDNQQALHHLQQAWHLSKTLPEKQTLQQKIDHLPTT</sequence>
<keyword evidence="6" id="KW-1185">Reference proteome</keyword>
<dbReference type="AlphaFoldDB" id="A0AAE6ZJS4"/>
<dbReference type="PANTHER" id="PTHR47756">
    <property type="entry name" value="BLL6612 PROTEIN-RELATED"/>
    <property type="match status" value="1"/>
</dbReference>
<name>A0AAE6ZJS4_9BACT</name>
<dbReference type="Pfam" id="PF20239">
    <property type="entry name" value="DUF6596"/>
    <property type="match status" value="1"/>
</dbReference>
<dbReference type="GO" id="GO:0006352">
    <property type="term" value="P:DNA-templated transcription initiation"/>
    <property type="evidence" value="ECO:0007669"/>
    <property type="project" value="InterPro"/>
</dbReference>
<dbReference type="Proteomes" id="UP000502421">
    <property type="component" value="Chromosome"/>
</dbReference>
<protein>
    <submittedName>
        <fullName evidence="3">RNA polymerase subunit sigma</fullName>
    </submittedName>
</protein>